<accession>A0AAE2ZYC7</accession>
<proteinExistence type="predicted"/>
<dbReference type="AlphaFoldDB" id="A0AAE2ZYC7"/>
<feature type="transmembrane region" description="Helical" evidence="1">
    <location>
        <begin position="20"/>
        <end position="41"/>
    </location>
</feature>
<keyword evidence="1" id="KW-0812">Transmembrane</keyword>
<comment type="caution">
    <text evidence="2">The sequence shown here is derived from an EMBL/GenBank/DDBJ whole genome shotgun (WGS) entry which is preliminary data.</text>
</comment>
<sequence>MNSNYSAQEKNFATALLHNLWKYLLLAASIVATVKIIFFGFDIDEQYAVSMAYRLVQGDRMFLEMWEPHQTSAFFSAAFLWLYMQLFHTLKYSVLFLRIVGVVTQLLISILTYRTFRKFVTENTAFVIAVFYYNIIPKNSTVPDFSNMLLWFSTLVFLSFLEFSLNRGTSARRPAFFLIAAGVSTSLLVLSYPTCIFVVLPGCIGIWLLSAAGNRLKNLLIYLGTCGVCGLGWLAYFLCHMSFRQFLDGLSEMLTDGSHDVRLLGKLKDNLSCLGVSSCC</sequence>
<organism evidence="2 3">
    <name type="scientific">Waltera acetigignens</name>
    <dbReference type="NCBI Taxonomy" id="2981769"/>
    <lineage>
        <taxon>Bacteria</taxon>
        <taxon>Bacillati</taxon>
        <taxon>Bacillota</taxon>
        <taxon>Clostridia</taxon>
        <taxon>Lachnospirales</taxon>
        <taxon>Lachnospiraceae</taxon>
        <taxon>Waltera</taxon>
    </lineage>
</organism>
<dbReference type="RefSeq" id="WP_227732720.1">
    <property type="nucleotide sequence ID" value="NZ_JAJEPV010000007.1"/>
</dbReference>
<feature type="transmembrane region" description="Helical" evidence="1">
    <location>
        <begin position="148"/>
        <end position="165"/>
    </location>
</feature>
<feature type="transmembrane region" description="Helical" evidence="1">
    <location>
        <begin position="62"/>
        <end position="83"/>
    </location>
</feature>
<feature type="transmembrane region" description="Helical" evidence="1">
    <location>
        <begin position="95"/>
        <end position="113"/>
    </location>
</feature>
<feature type="transmembrane region" description="Helical" evidence="1">
    <location>
        <begin position="219"/>
        <end position="239"/>
    </location>
</feature>
<dbReference type="Proteomes" id="UP001197795">
    <property type="component" value="Unassembled WGS sequence"/>
</dbReference>
<name>A0AAE2ZYC7_9FIRM</name>
<feature type="transmembrane region" description="Helical" evidence="1">
    <location>
        <begin position="177"/>
        <end position="207"/>
    </location>
</feature>
<dbReference type="EMBL" id="JAJEPV010000007">
    <property type="protein sequence ID" value="MCC2118819.1"/>
    <property type="molecule type" value="Genomic_DNA"/>
</dbReference>
<protein>
    <recommendedName>
        <fullName evidence="4">Glycosyltransferase RgtA/B/C/D-like domain-containing protein</fullName>
    </recommendedName>
</protein>
<keyword evidence="3" id="KW-1185">Reference proteome</keyword>
<evidence type="ECO:0000256" key="1">
    <source>
        <dbReference type="SAM" id="Phobius"/>
    </source>
</evidence>
<gene>
    <name evidence="2" type="ORF">LKD75_04300</name>
</gene>
<keyword evidence="1" id="KW-0472">Membrane</keyword>
<keyword evidence="1" id="KW-1133">Transmembrane helix</keyword>
<evidence type="ECO:0000313" key="2">
    <source>
        <dbReference type="EMBL" id="MCC2118819.1"/>
    </source>
</evidence>
<evidence type="ECO:0000313" key="3">
    <source>
        <dbReference type="Proteomes" id="UP001197795"/>
    </source>
</evidence>
<evidence type="ECO:0008006" key="4">
    <source>
        <dbReference type="Google" id="ProtNLM"/>
    </source>
</evidence>
<reference evidence="2 3" key="1">
    <citation type="submission" date="2021-10" db="EMBL/GenBank/DDBJ databases">
        <title>Anaerobic single-cell dispensing facilitates the cultivation of human gut bacteria.</title>
        <authorList>
            <person name="Afrizal A."/>
        </authorList>
    </citation>
    <scope>NUCLEOTIDE SEQUENCE [LARGE SCALE GENOMIC DNA]</scope>
    <source>
        <strain evidence="2 3">CLA-AA-H273</strain>
    </source>
</reference>